<keyword evidence="4 11" id="KW-0808">Transferase</keyword>
<comment type="similarity">
    <text evidence="2 11">Belongs to the CDP-alcohol phosphatidyltransferase class-I family.</text>
</comment>
<dbReference type="AlphaFoldDB" id="A2CAI0"/>
<evidence type="ECO:0000256" key="8">
    <source>
        <dbReference type="ARBA" id="ARBA00023136"/>
    </source>
</evidence>
<evidence type="ECO:0000256" key="4">
    <source>
        <dbReference type="ARBA" id="ARBA00022679"/>
    </source>
</evidence>
<evidence type="ECO:0000256" key="2">
    <source>
        <dbReference type="ARBA" id="ARBA00010441"/>
    </source>
</evidence>
<evidence type="ECO:0000256" key="10">
    <source>
        <dbReference type="ARBA" id="ARBA00023264"/>
    </source>
</evidence>
<evidence type="ECO:0000256" key="7">
    <source>
        <dbReference type="ARBA" id="ARBA00023098"/>
    </source>
</evidence>
<dbReference type="BioCyc" id="PMAR59922:G1G80-1517-MONOMER"/>
<evidence type="ECO:0000256" key="1">
    <source>
        <dbReference type="ARBA" id="ARBA00004141"/>
    </source>
</evidence>
<sequence>MSAPSRLGSPSTLRRSANALTVGRSAAGLPLVLLLQLGQPALAWVLLLLAGLSDAADGWLARRAGGGSSWGARLDPLADKLLLAAPMIWLASNEVLPVWSIWLLLARELLISGWRAQVSSGAPASWGGKAKTILQFLSMLLLLWPPSWGSHNFCLNMQHLGWWLFWPSLFLALSSAVAYIKPRSRIDRH</sequence>
<dbReference type="Pfam" id="PF01066">
    <property type="entry name" value="CDP-OH_P_transf"/>
    <property type="match status" value="1"/>
</dbReference>
<comment type="subcellular location">
    <subcellularLocation>
        <location evidence="1">Membrane</location>
        <topology evidence="1">Multi-pass membrane protein</topology>
    </subcellularLocation>
</comment>
<dbReference type="EMBL" id="CP000554">
    <property type="protein sequence ID" value="ABM78490.1"/>
    <property type="molecule type" value="Genomic_DNA"/>
</dbReference>
<gene>
    <name evidence="13" type="primary">pgsA</name>
    <name evidence="13" type="ordered locus">P9303_17481</name>
</gene>
<dbReference type="KEGG" id="pmf:P9303_17481"/>
<dbReference type="PIRSF" id="PIRSF000847">
    <property type="entry name" value="Phos_ph_gly_syn"/>
    <property type="match status" value="1"/>
</dbReference>
<feature type="transmembrane region" description="Helical" evidence="12">
    <location>
        <begin position="160"/>
        <end position="180"/>
    </location>
</feature>
<dbReference type="PANTHER" id="PTHR14269">
    <property type="entry name" value="CDP-DIACYLGLYCEROL--GLYCEROL-3-PHOSPHATE 3-PHOSPHATIDYLTRANSFERASE-RELATED"/>
    <property type="match status" value="1"/>
</dbReference>
<evidence type="ECO:0000256" key="12">
    <source>
        <dbReference type="SAM" id="Phobius"/>
    </source>
</evidence>
<dbReference type="Proteomes" id="UP000002274">
    <property type="component" value="Chromosome"/>
</dbReference>
<dbReference type="GO" id="GO:0046474">
    <property type="term" value="P:glycerophospholipid biosynthetic process"/>
    <property type="evidence" value="ECO:0007669"/>
    <property type="project" value="TreeGrafter"/>
</dbReference>
<evidence type="ECO:0000256" key="3">
    <source>
        <dbReference type="ARBA" id="ARBA00022516"/>
    </source>
</evidence>
<protein>
    <submittedName>
        <fullName evidence="13">CDP-diacylglycerol-glycerol-3-phosphate 3-phosphatidyltransferase</fullName>
        <ecNumber evidence="13">2.7.8.5</ecNumber>
    </submittedName>
</protein>
<dbReference type="InterPro" id="IPR043130">
    <property type="entry name" value="CDP-OH_PTrfase_TM_dom"/>
</dbReference>
<keyword evidence="5 12" id="KW-0812">Transmembrane</keyword>
<organism evidence="13 14">
    <name type="scientific">Prochlorococcus marinus (strain MIT 9303)</name>
    <dbReference type="NCBI Taxonomy" id="59922"/>
    <lineage>
        <taxon>Bacteria</taxon>
        <taxon>Bacillati</taxon>
        <taxon>Cyanobacteriota</taxon>
        <taxon>Cyanophyceae</taxon>
        <taxon>Synechococcales</taxon>
        <taxon>Prochlorococcaceae</taxon>
        <taxon>Prochlorococcus</taxon>
    </lineage>
</organism>
<dbReference type="InterPro" id="IPR050324">
    <property type="entry name" value="CDP-alcohol_PTase-I"/>
</dbReference>
<evidence type="ECO:0000256" key="9">
    <source>
        <dbReference type="ARBA" id="ARBA00023209"/>
    </source>
</evidence>
<dbReference type="GO" id="GO:0016020">
    <property type="term" value="C:membrane"/>
    <property type="evidence" value="ECO:0007669"/>
    <property type="project" value="UniProtKB-SubCell"/>
</dbReference>
<keyword evidence="3" id="KW-0444">Lipid biosynthesis</keyword>
<accession>A2CAI0</accession>
<evidence type="ECO:0000256" key="5">
    <source>
        <dbReference type="ARBA" id="ARBA00022692"/>
    </source>
</evidence>
<dbReference type="STRING" id="59922.P9303_17481"/>
<keyword evidence="10" id="KW-1208">Phospholipid metabolism</keyword>
<dbReference type="PROSITE" id="PS00379">
    <property type="entry name" value="CDP_ALCOHOL_P_TRANSF"/>
    <property type="match status" value="1"/>
</dbReference>
<dbReference type="EC" id="2.7.8.5" evidence="13"/>
<evidence type="ECO:0000256" key="6">
    <source>
        <dbReference type="ARBA" id="ARBA00022989"/>
    </source>
</evidence>
<evidence type="ECO:0000313" key="14">
    <source>
        <dbReference type="Proteomes" id="UP000002274"/>
    </source>
</evidence>
<dbReference type="HOGENOM" id="CLU_051314_2_2_3"/>
<proteinExistence type="inferred from homology"/>
<keyword evidence="7" id="KW-0443">Lipid metabolism</keyword>
<dbReference type="Gene3D" id="1.20.120.1760">
    <property type="match status" value="1"/>
</dbReference>
<dbReference type="InterPro" id="IPR048254">
    <property type="entry name" value="CDP_ALCOHOL_P_TRANSF_CS"/>
</dbReference>
<evidence type="ECO:0000256" key="11">
    <source>
        <dbReference type="RuleBase" id="RU003750"/>
    </source>
</evidence>
<dbReference type="InterPro" id="IPR000462">
    <property type="entry name" value="CDP-OH_P_trans"/>
</dbReference>
<keyword evidence="9" id="KW-0594">Phospholipid biosynthesis</keyword>
<evidence type="ECO:0000313" key="13">
    <source>
        <dbReference type="EMBL" id="ABM78490.1"/>
    </source>
</evidence>
<keyword evidence="8 12" id="KW-0472">Membrane</keyword>
<name>A2CAI0_PROM3</name>
<dbReference type="RefSeq" id="WP_011826377.1">
    <property type="nucleotide sequence ID" value="NC_008820.1"/>
</dbReference>
<dbReference type="PANTHER" id="PTHR14269:SF62">
    <property type="entry name" value="CDP-DIACYLGLYCEROL--GLYCEROL-3-PHOSPHATE 3-PHOSPHATIDYLTRANSFERASE 1, CHLOROPLASTIC"/>
    <property type="match status" value="1"/>
</dbReference>
<dbReference type="GO" id="GO:0008444">
    <property type="term" value="F:CDP-diacylglycerol-glycerol-3-phosphate 3-phosphatidyltransferase activity"/>
    <property type="evidence" value="ECO:0007669"/>
    <property type="project" value="UniProtKB-EC"/>
</dbReference>
<reference evidence="13 14" key="1">
    <citation type="journal article" date="2007" name="PLoS Genet.">
        <title>Patterns and implications of gene gain and loss in the evolution of Prochlorococcus.</title>
        <authorList>
            <person name="Kettler G.C."/>
            <person name="Martiny A.C."/>
            <person name="Huang K."/>
            <person name="Zucker J."/>
            <person name="Coleman M.L."/>
            <person name="Rodrigue S."/>
            <person name="Chen F."/>
            <person name="Lapidus A."/>
            <person name="Ferriera S."/>
            <person name="Johnson J."/>
            <person name="Steglich C."/>
            <person name="Church G.M."/>
            <person name="Richardson P."/>
            <person name="Chisholm S.W."/>
        </authorList>
    </citation>
    <scope>NUCLEOTIDE SEQUENCE [LARGE SCALE GENOMIC DNA]</scope>
    <source>
        <strain evidence="13 14">MIT 9303</strain>
    </source>
</reference>
<dbReference type="InterPro" id="IPR004570">
    <property type="entry name" value="Phosphatidylglycerol_P_synth"/>
</dbReference>
<keyword evidence="6 12" id="KW-1133">Transmembrane helix</keyword>